<name>A0A512JAE8_9HYPH</name>
<reference evidence="2" key="4">
    <citation type="submission" date="2023-01" db="EMBL/GenBank/DDBJ databases">
        <title>Draft genome sequence of Methylobacterium oxalidis strain NBRC 107715.</title>
        <authorList>
            <person name="Sun Q."/>
            <person name="Mori K."/>
        </authorList>
    </citation>
    <scope>NUCLEOTIDE SEQUENCE</scope>
    <source>
        <strain evidence="2">NBRC 107715</strain>
    </source>
</reference>
<evidence type="ECO:0000313" key="1">
    <source>
        <dbReference type="EMBL" id="GEP06937.1"/>
    </source>
</evidence>
<reference evidence="2" key="1">
    <citation type="journal article" date="2014" name="Int. J. Syst. Evol. Microbiol.">
        <title>Complete genome of a new Firmicutes species belonging to the dominant human colonic microbiota ('Ruminococcus bicirculans') reveals two chromosomes and a selective capacity to utilize plant glucans.</title>
        <authorList>
            <consortium name="NISC Comparative Sequencing Program"/>
            <person name="Wegmann U."/>
            <person name="Louis P."/>
            <person name="Goesmann A."/>
            <person name="Henrissat B."/>
            <person name="Duncan S.H."/>
            <person name="Flint H.J."/>
        </authorList>
    </citation>
    <scope>NUCLEOTIDE SEQUENCE</scope>
    <source>
        <strain evidence="2">NBRC 107715</strain>
    </source>
</reference>
<dbReference type="EMBL" id="BSPK01000045">
    <property type="protein sequence ID" value="GLS64545.1"/>
    <property type="molecule type" value="Genomic_DNA"/>
</dbReference>
<dbReference type="Proteomes" id="UP000321960">
    <property type="component" value="Unassembled WGS sequence"/>
</dbReference>
<evidence type="ECO:0000313" key="4">
    <source>
        <dbReference type="Proteomes" id="UP001156856"/>
    </source>
</evidence>
<protein>
    <submittedName>
        <fullName evidence="1">Uncharacterized protein</fullName>
    </submittedName>
</protein>
<reference evidence="1 3" key="3">
    <citation type="submission" date="2019-07" db="EMBL/GenBank/DDBJ databases">
        <title>Whole genome shotgun sequence of Methylobacterium oxalidis NBRC 107715.</title>
        <authorList>
            <person name="Hosoyama A."/>
            <person name="Uohara A."/>
            <person name="Ohji S."/>
            <person name="Ichikawa N."/>
        </authorList>
    </citation>
    <scope>NUCLEOTIDE SEQUENCE [LARGE SCALE GENOMIC DNA]</scope>
    <source>
        <strain evidence="1 3">NBRC 107715</strain>
    </source>
</reference>
<dbReference type="EMBL" id="BJZU01000129">
    <property type="protein sequence ID" value="GEP06937.1"/>
    <property type="molecule type" value="Genomic_DNA"/>
</dbReference>
<organism evidence="1 3">
    <name type="scientific">Methylobacterium oxalidis</name>
    <dbReference type="NCBI Taxonomy" id="944322"/>
    <lineage>
        <taxon>Bacteria</taxon>
        <taxon>Pseudomonadati</taxon>
        <taxon>Pseudomonadota</taxon>
        <taxon>Alphaproteobacteria</taxon>
        <taxon>Hyphomicrobiales</taxon>
        <taxon>Methylobacteriaceae</taxon>
        <taxon>Methylobacterium</taxon>
    </lineage>
</organism>
<sequence length="197" mass="21332">MGADMLALKLTDVHATATNGASEETKGCRVFGGEPIYDFDTIKTFLRSGDRVLFYKPHQSFGFTIDTDENLASVHDLLGRDLGLRPEDFVETFCNGDGSQIIARIEHTAKVKPASRYGNALISVLTPDDGKASSKLSVGLQDSHTDVAGTPSATPVAVSLMITQRQRALLRDRGFSAEEIRSMTPLQAHSHLGLVQD</sequence>
<dbReference type="Proteomes" id="UP001156856">
    <property type="component" value="Unassembled WGS sequence"/>
</dbReference>
<comment type="caution">
    <text evidence="1">The sequence shown here is derived from an EMBL/GenBank/DDBJ whole genome shotgun (WGS) entry which is preliminary data.</text>
</comment>
<evidence type="ECO:0000313" key="3">
    <source>
        <dbReference type="Proteomes" id="UP000321960"/>
    </source>
</evidence>
<accession>A0A512JAE8</accession>
<gene>
    <name evidence="2" type="ORF">GCM10007888_29260</name>
    <name evidence="1" type="ORF">MOX02_49750</name>
</gene>
<reference evidence="4" key="2">
    <citation type="journal article" date="2019" name="Int. J. Syst. Evol. Microbiol.">
        <title>The Global Catalogue of Microorganisms (GCM) 10K type strain sequencing project: providing services to taxonomists for standard genome sequencing and annotation.</title>
        <authorList>
            <consortium name="The Broad Institute Genomics Platform"/>
            <consortium name="The Broad Institute Genome Sequencing Center for Infectious Disease"/>
            <person name="Wu L."/>
            <person name="Ma J."/>
        </authorList>
    </citation>
    <scope>NUCLEOTIDE SEQUENCE [LARGE SCALE GENOMIC DNA]</scope>
    <source>
        <strain evidence="4">NBRC 107715</strain>
    </source>
</reference>
<keyword evidence="4" id="KW-1185">Reference proteome</keyword>
<dbReference type="AlphaFoldDB" id="A0A512JAE8"/>
<proteinExistence type="predicted"/>
<evidence type="ECO:0000313" key="2">
    <source>
        <dbReference type="EMBL" id="GLS64545.1"/>
    </source>
</evidence>